<dbReference type="AlphaFoldDB" id="A0A3M7RQK9"/>
<accession>A0A3M7RQK9</accession>
<gene>
    <name evidence="1" type="ORF">BpHYR1_015476</name>
</gene>
<name>A0A3M7RQK9_BRAPC</name>
<keyword evidence="2" id="KW-1185">Reference proteome</keyword>
<reference evidence="1 2" key="1">
    <citation type="journal article" date="2018" name="Sci. Rep.">
        <title>Genomic signatures of local adaptation to the degree of environmental predictability in rotifers.</title>
        <authorList>
            <person name="Franch-Gras L."/>
            <person name="Hahn C."/>
            <person name="Garcia-Roger E.M."/>
            <person name="Carmona M.J."/>
            <person name="Serra M."/>
            <person name="Gomez A."/>
        </authorList>
    </citation>
    <scope>NUCLEOTIDE SEQUENCE [LARGE SCALE GENOMIC DNA]</scope>
    <source>
        <strain evidence="1">HYR1</strain>
    </source>
</reference>
<evidence type="ECO:0000313" key="1">
    <source>
        <dbReference type="EMBL" id="RNA25863.1"/>
    </source>
</evidence>
<comment type="caution">
    <text evidence="1">The sequence shown here is derived from an EMBL/GenBank/DDBJ whole genome shotgun (WGS) entry which is preliminary data.</text>
</comment>
<organism evidence="1 2">
    <name type="scientific">Brachionus plicatilis</name>
    <name type="common">Marine rotifer</name>
    <name type="synonym">Brachionus muelleri</name>
    <dbReference type="NCBI Taxonomy" id="10195"/>
    <lineage>
        <taxon>Eukaryota</taxon>
        <taxon>Metazoa</taxon>
        <taxon>Spiralia</taxon>
        <taxon>Gnathifera</taxon>
        <taxon>Rotifera</taxon>
        <taxon>Eurotatoria</taxon>
        <taxon>Monogononta</taxon>
        <taxon>Pseudotrocha</taxon>
        <taxon>Ploima</taxon>
        <taxon>Brachionidae</taxon>
        <taxon>Brachionus</taxon>
    </lineage>
</organism>
<feature type="non-terminal residue" evidence="1">
    <location>
        <position position="1"/>
    </location>
</feature>
<dbReference type="Proteomes" id="UP000276133">
    <property type="component" value="Unassembled WGS sequence"/>
</dbReference>
<protein>
    <submittedName>
        <fullName evidence="1">Uncharacterized protein</fullName>
    </submittedName>
</protein>
<sequence>YVFCLKISQYRFFIHFPPNTFHGVSNAVACDDKHRCLKIIEFSISSNHSLNCFDKYLPIIIGDSQIGFYPRDGGILFYHQKNSETCQKIKRFKINEEQVLIIIRETIAISDIKNVEETIEWLLFKNNEFACWLMFSFGLYDEEKNRIFYFVGLKDLVFIGACLLTVKSIYTKLCIIYICIKVLTEESRF</sequence>
<evidence type="ECO:0000313" key="2">
    <source>
        <dbReference type="Proteomes" id="UP000276133"/>
    </source>
</evidence>
<proteinExistence type="predicted"/>
<dbReference type="EMBL" id="REGN01002845">
    <property type="protein sequence ID" value="RNA25863.1"/>
    <property type="molecule type" value="Genomic_DNA"/>
</dbReference>